<evidence type="ECO:0008006" key="2">
    <source>
        <dbReference type="Google" id="ProtNLM"/>
    </source>
</evidence>
<dbReference type="SUPFAM" id="SSF51726">
    <property type="entry name" value="UROD/MetE-like"/>
    <property type="match status" value="1"/>
</dbReference>
<feature type="non-terminal residue" evidence="1">
    <location>
        <position position="185"/>
    </location>
</feature>
<reference evidence="1" key="1">
    <citation type="journal article" date="2014" name="Front. Microbiol.">
        <title>High frequency of phylogenetically diverse reductive dehalogenase-homologous genes in deep subseafloor sedimentary metagenomes.</title>
        <authorList>
            <person name="Kawai M."/>
            <person name="Futagami T."/>
            <person name="Toyoda A."/>
            <person name="Takaki Y."/>
            <person name="Nishi S."/>
            <person name="Hori S."/>
            <person name="Arai W."/>
            <person name="Tsubouchi T."/>
            <person name="Morono Y."/>
            <person name="Uchiyama I."/>
            <person name="Ito T."/>
            <person name="Fujiyama A."/>
            <person name="Inagaki F."/>
            <person name="Takami H."/>
        </authorList>
    </citation>
    <scope>NUCLEOTIDE SEQUENCE</scope>
    <source>
        <strain evidence="1">Expedition CK06-06</strain>
    </source>
</reference>
<sequence length="185" mass="21569">MNSRELVRRTLAFDSPVRIPRHLWLLPWAEEKYPDIVERLHKDFPDDIVDAPAVYKKPLGTVGDRYSSRVYVDEWGCTFDNLQSGAIGIVRKPLIKDWKDLEDFKGPEAVLSLDKEAVNTFCKESDGFVLMGTVVRPFERFQFIRTMEQALIDLVEQPPELFELLNRIHEHYCKEIEVWASTDVD</sequence>
<dbReference type="InterPro" id="IPR038071">
    <property type="entry name" value="UROD/MetE-like_sf"/>
</dbReference>
<evidence type="ECO:0000313" key="1">
    <source>
        <dbReference type="EMBL" id="GAG78312.1"/>
    </source>
</evidence>
<accession>X1BAM5</accession>
<proteinExistence type="predicted"/>
<gene>
    <name evidence="1" type="ORF">S01H4_27633</name>
</gene>
<dbReference type="EMBL" id="BART01013544">
    <property type="protein sequence ID" value="GAG78312.1"/>
    <property type="molecule type" value="Genomic_DNA"/>
</dbReference>
<dbReference type="AlphaFoldDB" id="X1BAM5"/>
<name>X1BAM5_9ZZZZ</name>
<comment type="caution">
    <text evidence="1">The sequence shown here is derived from an EMBL/GenBank/DDBJ whole genome shotgun (WGS) entry which is preliminary data.</text>
</comment>
<protein>
    <recommendedName>
        <fullName evidence="2">Uroporphyrinogen decarboxylase (URO-D) domain-containing protein</fullName>
    </recommendedName>
</protein>
<dbReference type="Gene3D" id="3.20.20.210">
    <property type="match status" value="1"/>
</dbReference>
<organism evidence="1">
    <name type="scientific">marine sediment metagenome</name>
    <dbReference type="NCBI Taxonomy" id="412755"/>
    <lineage>
        <taxon>unclassified sequences</taxon>
        <taxon>metagenomes</taxon>
        <taxon>ecological metagenomes</taxon>
    </lineage>
</organism>